<keyword evidence="6" id="KW-1185">Reference proteome</keyword>
<dbReference type="InterPro" id="IPR000923">
    <property type="entry name" value="BlueCu_1"/>
</dbReference>
<comment type="caution">
    <text evidence="5">The sequence shown here is derived from an EMBL/GenBank/DDBJ whole genome shotgun (WGS) entry which is preliminary data.</text>
</comment>
<keyword evidence="2" id="KW-0186">Copper</keyword>
<dbReference type="InterPro" id="IPR008972">
    <property type="entry name" value="Cupredoxin"/>
</dbReference>
<name>A0A8J3N506_9CHLR</name>
<dbReference type="GO" id="GO:0009055">
    <property type="term" value="F:electron transfer activity"/>
    <property type="evidence" value="ECO:0007669"/>
    <property type="project" value="InterPro"/>
</dbReference>
<keyword evidence="1" id="KW-0479">Metal-binding</keyword>
<organism evidence="5 6">
    <name type="scientific">Reticulibacter mediterranei</name>
    <dbReference type="NCBI Taxonomy" id="2778369"/>
    <lineage>
        <taxon>Bacteria</taxon>
        <taxon>Bacillati</taxon>
        <taxon>Chloroflexota</taxon>
        <taxon>Ktedonobacteria</taxon>
        <taxon>Ktedonobacterales</taxon>
        <taxon>Reticulibacteraceae</taxon>
        <taxon>Reticulibacter</taxon>
    </lineage>
</organism>
<dbReference type="AlphaFoldDB" id="A0A8J3N506"/>
<protein>
    <recommendedName>
        <fullName evidence="4">Blue (type 1) copper domain-containing protein</fullName>
    </recommendedName>
</protein>
<feature type="chain" id="PRO_5035165171" description="Blue (type 1) copper domain-containing protein" evidence="3">
    <location>
        <begin position="21"/>
        <end position="141"/>
    </location>
</feature>
<evidence type="ECO:0000256" key="3">
    <source>
        <dbReference type="SAM" id="SignalP"/>
    </source>
</evidence>
<keyword evidence="3" id="KW-0732">Signal</keyword>
<dbReference type="Proteomes" id="UP000597444">
    <property type="component" value="Unassembled WGS sequence"/>
</dbReference>
<dbReference type="Pfam" id="PF00127">
    <property type="entry name" value="Copper-bind"/>
    <property type="match status" value="1"/>
</dbReference>
<dbReference type="EMBL" id="BNJK01000002">
    <property type="protein sequence ID" value="GHO98589.1"/>
    <property type="molecule type" value="Genomic_DNA"/>
</dbReference>
<evidence type="ECO:0000259" key="4">
    <source>
        <dbReference type="Pfam" id="PF00127"/>
    </source>
</evidence>
<dbReference type="Gene3D" id="2.60.40.420">
    <property type="entry name" value="Cupredoxins - blue copper proteins"/>
    <property type="match status" value="1"/>
</dbReference>
<evidence type="ECO:0000313" key="6">
    <source>
        <dbReference type="Proteomes" id="UP000597444"/>
    </source>
</evidence>
<accession>A0A8J3N506</accession>
<feature type="signal peptide" evidence="3">
    <location>
        <begin position="1"/>
        <end position="20"/>
    </location>
</feature>
<proteinExistence type="predicted"/>
<evidence type="ECO:0000313" key="5">
    <source>
        <dbReference type="EMBL" id="GHO98589.1"/>
    </source>
</evidence>
<reference evidence="5" key="1">
    <citation type="submission" date="2020-10" db="EMBL/GenBank/DDBJ databases">
        <title>Taxonomic study of unclassified bacteria belonging to the class Ktedonobacteria.</title>
        <authorList>
            <person name="Yabe S."/>
            <person name="Wang C.M."/>
            <person name="Zheng Y."/>
            <person name="Sakai Y."/>
            <person name="Cavaletti L."/>
            <person name="Monciardini P."/>
            <person name="Donadio S."/>
        </authorList>
    </citation>
    <scope>NUCLEOTIDE SEQUENCE</scope>
    <source>
        <strain evidence="5">ID150040</strain>
    </source>
</reference>
<evidence type="ECO:0000256" key="1">
    <source>
        <dbReference type="ARBA" id="ARBA00022723"/>
    </source>
</evidence>
<sequence length="141" mass="15130">MKKIVIAFVLVSLMTMGIVACSRDGAPTVSSSTSPVVAASPTTPPDTVHMDDEQFVQKSIMINKGESVTLIDDVSTLHVIANGVWQSNGIPLYQEEPGAPSVQLQVQDKGSHQIGPFTTAGTFHFYCTVHQDMSLTVIVQE</sequence>
<evidence type="ECO:0000256" key="2">
    <source>
        <dbReference type="ARBA" id="ARBA00023008"/>
    </source>
</evidence>
<dbReference type="PROSITE" id="PS51257">
    <property type="entry name" value="PROKAR_LIPOPROTEIN"/>
    <property type="match status" value="1"/>
</dbReference>
<dbReference type="SUPFAM" id="SSF49503">
    <property type="entry name" value="Cupredoxins"/>
    <property type="match status" value="1"/>
</dbReference>
<dbReference type="RefSeq" id="WP_220209301.1">
    <property type="nucleotide sequence ID" value="NZ_BNJK01000002.1"/>
</dbReference>
<dbReference type="GO" id="GO:0005507">
    <property type="term" value="F:copper ion binding"/>
    <property type="evidence" value="ECO:0007669"/>
    <property type="project" value="InterPro"/>
</dbReference>
<feature type="domain" description="Blue (type 1) copper" evidence="4">
    <location>
        <begin position="53"/>
        <end position="139"/>
    </location>
</feature>
<gene>
    <name evidence="5" type="ORF">KSF_086370</name>
</gene>